<feature type="region of interest" description="Disordered" evidence="1">
    <location>
        <begin position="1"/>
        <end position="96"/>
    </location>
</feature>
<reference evidence="2 3" key="1">
    <citation type="submission" date="2019-04" db="EMBL/GenBank/DDBJ databases">
        <title>Microbes associate with the intestines of laboratory mice.</title>
        <authorList>
            <person name="Navarre W."/>
            <person name="Wong E."/>
            <person name="Huang K."/>
            <person name="Tropini C."/>
            <person name="Ng K."/>
            <person name="Yu B."/>
        </authorList>
    </citation>
    <scope>NUCLEOTIDE SEQUENCE [LARGE SCALE GENOMIC DNA]</scope>
    <source>
        <strain evidence="2 3">NM07_P-09</strain>
    </source>
</reference>
<keyword evidence="3" id="KW-1185">Reference proteome</keyword>
<protein>
    <submittedName>
        <fullName evidence="2">Tat pathway signal protein</fullName>
    </submittedName>
</protein>
<comment type="caution">
    <text evidence="2">The sequence shown here is derived from an EMBL/GenBank/DDBJ whole genome shotgun (WGS) entry which is preliminary data.</text>
</comment>
<feature type="compositionally biased region" description="Polar residues" evidence="1">
    <location>
        <begin position="35"/>
        <end position="50"/>
    </location>
</feature>
<dbReference type="EMBL" id="SRYE01000001">
    <property type="protein sequence ID" value="TGY63151.1"/>
    <property type="molecule type" value="Genomic_DNA"/>
</dbReference>
<sequence length="497" mass="52027">MAFRQSQGTPRTQGRQVASRPRASQARRSTPRAPHTTSSSKTFHPSSQTRPAAAPRSAGQRQQGPQRAGAAQGQSSKPLGPSFSARPSGAPAPGSFDRRTLVKGALGLGGLAAAGSVVSSIQGCAKDAASQDLVAPAQVDEKDAVQVMDDYSYVEGAPNLAEVGRWQVALGTVLYPSEGNWIAATLTGDTPYPPVSAGAFSVAAGSLATVVDKPLSGGANFVIYEARCSDSVYAWVELDVVSGDWRLYGSAFSNGALTGNALELYSGDKDWDPPQLVCSGNQVIWYVMPVAGGAKTSQDSTCYLWKAGQSKGEAKIVSHGRFACAPTVSEGQLVCVPRDDRDGAVHYAIHSYSLSDDLASAKDDLVLPQSIRPFSAVLLGGRLAFQIEANYQSGGLLGKMGTYVAQDDGSYVAISREPSAPPAGTANTFIVKNRASYVVADLANATYGTLAAEDRSVDYGEYPARIGTCQDFVTFATVKDPSTSYPSAVVVRAFKVS</sequence>
<accession>A0A4S2F727</accession>
<feature type="compositionally biased region" description="Low complexity" evidence="1">
    <location>
        <begin position="15"/>
        <end position="34"/>
    </location>
</feature>
<dbReference type="RefSeq" id="WP_136011777.1">
    <property type="nucleotide sequence ID" value="NZ_SRYE01000001.1"/>
</dbReference>
<evidence type="ECO:0000313" key="3">
    <source>
        <dbReference type="Proteomes" id="UP000310263"/>
    </source>
</evidence>
<gene>
    <name evidence="2" type="ORF">E5334_01185</name>
</gene>
<proteinExistence type="predicted"/>
<evidence type="ECO:0000313" key="2">
    <source>
        <dbReference type="EMBL" id="TGY63151.1"/>
    </source>
</evidence>
<feature type="compositionally biased region" description="Polar residues" evidence="1">
    <location>
        <begin position="1"/>
        <end position="14"/>
    </location>
</feature>
<feature type="compositionally biased region" description="Low complexity" evidence="1">
    <location>
        <begin position="55"/>
        <end position="76"/>
    </location>
</feature>
<name>A0A4S2F727_9ACTN</name>
<dbReference type="Proteomes" id="UP000310263">
    <property type="component" value="Unassembled WGS sequence"/>
</dbReference>
<evidence type="ECO:0000256" key="1">
    <source>
        <dbReference type="SAM" id="MobiDB-lite"/>
    </source>
</evidence>
<organism evidence="2 3">
    <name type="scientific">Muricaecibacterium torontonense</name>
    <dbReference type="NCBI Taxonomy" id="3032871"/>
    <lineage>
        <taxon>Bacteria</taxon>
        <taxon>Bacillati</taxon>
        <taxon>Actinomycetota</taxon>
        <taxon>Coriobacteriia</taxon>
        <taxon>Coriobacteriales</taxon>
        <taxon>Atopobiaceae</taxon>
        <taxon>Muricaecibacterium</taxon>
    </lineage>
</organism>
<dbReference type="OrthoDB" id="3177279at2"/>
<dbReference type="AlphaFoldDB" id="A0A4S2F727"/>